<name>A0A1I6X8K3_9RHOB</name>
<dbReference type="PANTHER" id="PTHR45947:SF3">
    <property type="entry name" value="SULFOQUINOVOSYL TRANSFERASE SQD2"/>
    <property type="match status" value="1"/>
</dbReference>
<keyword evidence="2" id="KW-0808">Transferase</keyword>
<proteinExistence type="predicted"/>
<accession>A0A1I6X8K3</accession>
<dbReference type="Pfam" id="PF00534">
    <property type="entry name" value="Glycos_transf_1"/>
    <property type="match status" value="1"/>
</dbReference>
<feature type="domain" description="Glycosyl transferase family 1" evidence="1">
    <location>
        <begin position="213"/>
        <end position="334"/>
    </location>
</feature>
<evidence type="ECO:0000313" key="3">
    <source>
        <dbReference type="Proteomes" id="UP000182466"/>
    </source>
</evidence>
<dbReference type="EMBL" id="FPAW01000001">
    <property type="protein sequence ID" value="SFT34114.1"/>
    <property type="molecule type" value="Genomic_DNA"/>
</dbReference>
<dbReference type="SUPFAM" id="SSF53756">
    <property type="entry name" value="UDP-Glycosyltransferase/glycogen phosphorylase"/>
    <property type="match status" value="1"/>
</dbReference>
<keyword evidence="3" id="KW-1185">Reference proteome</keyword>
<dbReference type="Proteomes" id="UP000182466">
    <property type="component" value="Unassembled WGS sequence"/>
</dbReference>
<dbReference type="eggNOG" id="COG0438">
    <property type="taxonomic scope" value="Bacteria"/>
</dbReference>
<dbReference type="Gene3D" id="3.40.50.2000">
    <property type="entry name" value="Glycogen Phosphorylase B"/>
    <property type="match status" value="2"/>
</dbReference>
<dbReference type="InterPro" id="IPR001296">
    <property type="entry name" value="Glyco_trans_1"/>
</dbReference>
<dbReference type="PANTHER" id="PTHR45947">
    <property type="entry name" value="SULFOQUINOVOSYL TRANSFERASE SQD2"/>
    <property type="match status" value="1"/>
</dbReference>
<sequence>MRVAFYAPMKPPDHPVPSGDRAFARALLTAMATDDVRIDAVSQLQVHDNRGDPARQAVLHAAAEAEIARLIPLLTRDRPALWVTYHNYYKAPDLLGPAICAALGLPYVQIEASRAKKRLTGPWAGFAAAAEAATDAADLVFYLTAHDLITLDRHRPPGQRLIHLPPFLPRADLPEPAECGAEGRGMLAAGMMRAGDKMASYRVIADTLAQLGASSWQLNIAGDGPMWAEIETLMAPFGPQVRFLGQLDASDMARAYRNAALFFWPGVNEGFGMVYLEAQAAGLPVVAQDRPGVRDILAPGLYPSPEAGPAALAQRIDQLLADPDLRQAQGATARGTMARKHLIGTARTTFWAGVAPLLERRA</sequence>
<dbReference type="CDD" id="cd03801">
    <property type="entry name" value="GT4_PimA-like"/>
    <property type="match status" value="1"/>
</dbReference>
<dbReference type="GO" id="GO:0016758">
    <property type="term" value="F:hexosyltransferase activity"/>
    <property type="evidence" value="ECO:0007669"/>
    <property type="project" value="TreeGrafter"/>
</dbReference>
<evidence type="ECO:0000313" key="2">
    <source>
        <dbReference type="EMBL" id="SFT34114.1"/>
    </source>
</evidence>
<organism evidence="2 3">
    <name type="scientific">Sedimentitalea nanhaiensis</name>
    <dbReference type="NCBI Taxonomy" id="999627"/>
    <lineage>
        <taxon>Bacteria</taxon>
        <taxon>Pseudomonadati</taxon>
        <taxon>Pseudomonadota</taxon>
        <taxon>Alphaproteobacteria</taxon>
        <taxon>Rhodobacterales</taxon>
        <taxon>Paracoccaceae</taxon>
        <taxon>Sedimentitalea</taxon>
    </lineage>
</organism>
<dbReference type="STRING" id="999627.SAMN05216236_101108"/>
<dbReference type="RefSeq" id="WP_081710476.1">
    <property type="nucleotide sequence ID" value="NZ_FPAW01000001.1"/>
</dbReference>
<gene>
    <name evidence="2" type="ORF">SAMN05216236_101108</name>
</gene>
<dbReference type="InterPro" id="IPR050194">
    <property type="entry name" value="Glycosyltransferase_grp1"/>
</dbReference>
<dbReference type="AlphaFoldDB" id="A0A1I6X8K3"/>
<protein>
    <submittedName>
        <fullName evidence="2">Glycosyltransferase involved in cell wall bisynthesis</fullName>
    </submittedName>
</protein>
<dbReference type="OrthoDB" id="5443996at2"/>
<reference evidence="2 3" key="1">
    <citation type="submission" date="2016-10" db="EMBL/GenBank/DDBJ databases">
        <authorList>
            <person name="de Groot N.N."/>
        </authorList>
    </citation>
    <scope>NUCLEOTIDE SEQUENCE [LARGE SCALE GENOMIC DNA]</scope>
    <source>
        <strain evidence="2 3">CGMCC 1.10959</strain>
    </source>
</reference>
<evidence type="ECO:0000259" key="1">
    <source>
        <dbReference type="Pfam" id="PF00534"/>
    </source>
</evidence>